<sequence>MGSIFAIGSFLFFVPLVSLTDTFLKEQNVPDPSTILAVMFVVGFILFTIAGRIYDRLGRGLLLLSHYLG</sequence>
<name>A0A031LVD5_9CREN</name>
<organism evidence="2 3">
    <name type="scientific">Candidatus Acidianus copahuensis</name>
    <dbReference type="NCBI Taxonomy" id="1160895"/>
    <lineage>
        <taxon>Archaea</taxon>
        <taxon>Thermoproteota</taxon>
        <taxon>Thermoprotei</taxon>
        <taxon>Sulfolobales</taxon>
        <taxon>Sulfolobaceae</taxon>
        <taxon>Acidianus</taxon>
    </lineage>
</organism>
<gene>
    <name evidence="2" type="ORF">CM19_00485</name>
</gene>
<feature type="transmembrane region" description="Helical" evidence="1">
    <location>
        <begin position="35"/>
        <end position="54"/>
    </location>
</feature>
<keyword evidence="1" id="KW-1133">Transmembrane helix</keyword>
<accession>A0A031LVD5</accession>
<dbReference type="Proteomes" id="UP000024332">
    <property type="component" value="Unassembled WGS sequence"/>
</dbReference>
<dbReference type="EMBL" id="JFZT01000012">
    <property type="protein sequence ID" value="EZQ11730.1"/>
    <property type="molecule type" value="Genomic_DNA"/>
</dbReference>
<keyword evidence="1" id="KW-0812">Transmembrane</keyword>
<evidence type="ECO:0008006" key="4">
    <source>
        <dbReference type="Google" id="ProtNLM"/>
    </source>
</evidence>
<keyword evidence="1" id="KW-0472">Membrane</keyword>
<evidence type="ECO:0000256" key="1">
    <source>
        <dbReference type="SAM" id="Phobius"/>
    </source>
</evidence>
<evidence type="ECO:0000313" key="2">
    <source>
        <dbReference type="EMBL" id="EZQ11730.1"/>
    </source>
</evidence>
<comment type="caution">
    <text evidence="2">The sequence shown here is derived from an EMBL/GenBank/DDBJ whole genome shotgun (WGS) entry which is preliminary data.</text>
</comment>
<evidence type="ECO:0000313" key="3">
    <source>
        <dbReference type="Proteomes" id="UP000024332"/>
    </source>
</evidence>
<protein>
    <recommendedName>
        <fullName evidence="4">Major facilitator superfamily (MFS) profile domain-containing protein</fullName>
    </recommendedName>
</protein>
<proteinExistence type="predicted"/>
<reference evidence="2 3" key="1">
    <citation type="submission" date="2014-03" db="EMBL/GenBank/DDBJ databases">
        <title>Draft genome sequence of the novel thermoacidophilic archaea Acidianus copahuensis ALE1 strain, isolated from Copahue volcanic area in Neuquen Argentina.</title>
        <authorList>
            <person name="Urbieta M.S."/>
            <person name="Rascovan N."/>
            <person name="Castro C."/>
            <person name="Revale S."/>
            <person name="Giaveno M.A."/>
            <person name="Vazquez M.P."/>
            <person name="Donati E.R."/>
        </authorList>
    </citation>
    <scope>NUCLEOTIDE SEQUENCE [LARGE SCALE GENOMIC DNA]</scope>
    <source>
        <strain evidence="2 3">ALE1</strain>
    </source>
</reference>
<keyword evidence="3" id="KW-1185">Reference proteome</keyword>
<dbReference type="AlphaFoldDB" id="A0A031LVD5"/>